<gene>
    <name evidence="4" type="ORF">CKO42_23405</name>
</gene>
<name>A0A9X0WD47_9GAMM</name>
<dbReference type="PANTHER" id="PTHR43861:SF1">
    <property type="entry name" value="TRANS-ACONITATE 2-METHYLTRANSFERASE"/>
    <property type="match status" value="1"/>
</dbReference>
<dbReference type="GO" id="GO:0008168">
    <property type="term" value="F:methyltransferase activity"/>
    <property type="evidence" value="ECO:0007669"/>
    <property type="project" value="UniProtKB-KW"/>
</dbReference>
<keyword evidence="2" id="KW-0808">Transferase</keyword>
<evidence type="ECO:0000313" key="4">
    <source>
        <dbReference type="EMBL" id="MBK1621308.1"/>
    </source>
</evidence>
<keyword evidence="5" id="KW-1185">Reference proteome</keyword>
<reference evidence="4 5" key="1">
    <citation type="journal article" date="2020" name="Microorganisms">
        <title>Osmotic Adaptation and Compatible Solute Biosynthesis of Phototrophic Bacteria as Revealed from Genome Analyses.</title>
        <authorList>
            <person name="Imhoff J.F."/>
            <person name="Rahn T."/>
            <person name="Kunzel S."/>
            <person name="Keller A."/>
            <person name="Neulinger S.C."/>
        </authorList>
    </citation>
    <scope>NUCLEOTIDE SEQUENCE [LARGE SCALE GENOMIC DNA]</scope>
    <source>
        <strain evidence="4 5">DSM 25653</strain>
    </source>
</reference>
<comment type="caution">
    <text evidence="4">The sequence shown here is derived from an EMBL/GenBank/DDBJ whole genome shotgun (WGS) entry which is preliminary data.</text>
</comment>
<dbReference type="GO" id="GO:0032259">
    <property type="term" value="P:methylation"/>
    <property type="evidence" value="ECO:0007669"/>
    <property type="project" value="UniProtKB-KW"/>
</dbReference>
<dbReference type="Gene3D" id="3.40.50.150">
    <property type="entry name" value="Vaccinia Virus protein VP39"/>
    <property type="match status" value="1"/>
</dbReference>
<evidence type="ECO:0000256" key="1">
    <source>
        <dbReference type="ARBA" id="ARBA00022603"/>
    </source>
</evidence>
<organism evidence="4 5">
    <name type="scientific">Lamprobacter modestohalophilus</name>
    <dbReference type="NCBI Taxonomy" id="1064514"/>
    <lineage>
        <taxon>Bacteria</taxon>
        <taxon>Pseudomonadati</taxon>
        <taxon>Pseudomonadota</taxon>
        <taxon>Gammaproteobacteria</taxon>
        <taxon>Chromatiales</taxon>
        <taxon>Chromatiaceae</taxon>
        <taxon>Lamprobacter</taxon>
    </lineage>
</organism>
<dbReference type="PANTHER" id="PTHR43861">
    <property type="entry name" value="TRANS-ACONITATE 2-METHYLTRANSFERASE-RELATED"/>
    <property type="match status" value="1"/>
</dbReference>
<sequence length="216" mass="23887">MPCPPLRRTAIATDHALQQAYDALAARYDASRGLFDIQPVLDAFYSQLPAGSGALLDLGCGAGEPVAKGFVERGWDVTGVDFSASMLALAARYVPAMRTILADMREVAFATGQFDAVTAIYSLFHVPCAEHPALFARIHDWLRPGGRLLFTYATVDYTGAERFDGWKPFLGQRLYYSHTTPEALREQLEAARLRPETLTLRDIGGERFLWVTATRD</sequence>
<dbReference type="AlphaFoldDB" id="A0A9X0WD47"/>
<keyword evidence="1 4" id="KW-0489">Methyltransferase</keyword>
<dbReference type="InterPro" id="IPR041698">
    <property type="entry name" value="Methyltransf_25"/>
</dbReference>
<dbReference type="SUPFAM" id="SSF53335">
    <property type="entry name" value="S-adenosyl-L-methionine-dependent methyltransferases"/>
    <property type="match status" value="1"/>
</dbReference>
<dbReference type="EMBL" id="NRRY01000067">
    <property type="protein sequence ID" value="MBK1621308.1"/>
    <property type="molecule type" value="Genomic_DNA"/>
</dbReference>
<feature type="domain" description="Methyltransferase" evidence="3">
    <location>
        <begin position="56"/>
        <end position="146"/>
    </location>
</feature>
<dbReference type="CDD" id="cd02440">
    <property type="entry name" value="AdoMet_MTases"/>
    <property type="match status" value="1"/>
</dbReference>
<dbReference type="InterPro" id="IPR029063">
    <property type="entry name" value="SAM-dependent_MTases_sf"/>
</dbReference>
<evidence type="ECO:0000256" key="2">
    <source>
        <dbReference type="ARBA" id="ARBA00022679"/>
    </source>
</evidence>
<accession>A0A9X0WD47</accession>
<evidence type="ECO:0000259" key="3">
    <source>
        <dbReference type="Pfam" id="PF13649"/>
    </source>
</evidence>
<dbReference type="Proteomes" id="UP001138768">
    <property type="component" value="Unassembled WGS sequence"/>
</dbReference>
<protein>
    <submittedName>
        <fullName evidence="4">Methyltransferase type 11</fullName>
    </submittedName>
</protein>
<dbReference type="Pfam" id="PF13649">
    <property type="entry name" value="Methyltransf_25"/>
    <property type="match status" value="1"/>
</dbReference>
<proteinExistence type="predicted"/>
<evidence type="ECO:0000313" key="5">
    <source>
        <dbReference type="Proteomes" id="UP001138768"/>
    </source>
</evidence>
<dbReference type="RefSeq" id="WP_200249974.1">
    <property type="nucleotide sequence ID" value="NZ_NRRY01000067.1"/>
</dbReference>